<organism evidence="3 4">
    <name type="scientific">Clostridium estertheticum</name>
    <dbReference type="NCBI Taxonomy" id="238834"/>
    <lineage>
        <taxon>Bacteria</taxon>
        <taxon>Bacillati</taxon>
        <taxon>Bacillota</taxon>
        <taxon>Clostridia</taxon>
        <taxon>Eubacteriales</taxon>
        <taxon>Clostridiaceae</taxon>
        <taxon>Clostridium</taxon>
    </lineage>
</organism>
<accession>A0A5N7J5N2</accession>
<feature type="transmembrane region" description="Helical" evidence="1">
    <location>
        <begin position="366"/>
        <end position="387"/>
    </location>
</feature>
<feature type="transmembrane region" description="Helical" evidence="1">
    <location>
        <begin position="446"/>
        <end position="463"/>
    </location>
</feature>
<evidence type="ECO:0000259" key="2">
    <source>
        <dbReference type="Pfam" id="PF00144"/>
    </source>
</evidence>
<dbReference type="Gene3D" id="3.40.710.10">
    <property type="entry name" value="DD-peptidase/beta-lactamase superfamily"/>
    <property type="match status" value="1"/>
</dbReference>
<comment type="caution">
    <text evidence="3">The sequence shown here is derived from an EMBL/GenBank/DDBJ whole genome shotgun (WGS) entry which is preliminary data.</text>
</comment>
<feature type="domain" description="Beta-lactamase-related" evidence="2">
    <location>
        <begin position="32"/>
        <end position="335"/>
    </location>
</feature>
<dbReference type="GO" id="GO:0016787">
    <property type="term" value="F:hydrolase activity"/>
    <property type="evidence" value="ECO:0007669"/>
    <property type="project" value="UniProtKB-KW"/>
</dbReference>
<name>A0A5N7J5N2_9CLOT</name>
<evidence type="ECO:0000313" key="4">
    <source>
        <dbReference type="Proteomes" id="UP000342249"/>
    </source>
</evidence>
<dbReference type="Proteomes" id="UP000342249">
    <property type="component" value="Unassembled WGS sequence"/>
</dbReference>
<proteinExistence type="predicted"/>
<dbReference type="InterPro" id="IPR001466">
    <property type="entry name" value="Beta-lactam-related"/>
</dbReference>
<dbReference type="PANTHER" id="PTHR46825:SF12">
    <property type="entry name" value="PENICILLIN-BINDING PROTEIN 4"/>
    <property type="match status" value="1"/>
</dbReference>
<keyword evidence="1" id="KW-1133">Transmembrane helix</keyword>
<dbReference type="PANTHER" id="PTHR46825">
    <property type="entry name" value="D-ALANYL-D-ALANINE-CARBOXYPEPTIDASE/ENDOPEPTIDASE AMPH"/>
    <property type="match status" value="1"/>
</dbReference>
<dbReference type="Pfam" id="PF00144">
    <property type="entry name" value="Beta-lactamase"/>
    <property type="match status" value="1"/>
</dbReference>
<dbReference type="InterPro" id="IPR050491">
    <property type="entry name" value="AmpC-like"/>
</dbReference>
<dbReference type="SUPFAM" id="SSF56601">
    <property type="entry name" value="beta-lactamase/transpeptidase-like"/>
    <property type="match status" value="1"/>
</dbReference>
<dbReference type="InterPro" id="IPR012338">
    <property type="entry name" value="Beta-lactam/transpept-like"/>
</dbReference>
<keyword evidence="1" id="KW-0812">Transmembrane</keyword>
<sequence>MKKMRVIKNVAIILLLVSIIAVAITRFNNGKDYIDNLVNQYNPQGAAVVIIKNGVISEVRNYGYANVEKKVAITDETQFKIASISKTITAYAVMKLVDEGKLDLDTPINTYLTKWKLPHTKFDENKVTIRTLMSHTSGIKGSDECGYKEPLPTIDEALKSRDVKLKREPGEIFEYSEFAGFGICQLIIEETVSSKFEEYMESNIFKPLGMEHTSYKNWNSNGKFATPYAGKSKPIGITPIVMNGGGGVSTTATDLARFVVELMDYYNNGNKEMFKPQKNTQSAGGLYALGIIPRELKNGKIVYEHNGTLTGWNAQMAFEPVSKNGMVILTNSDKSYYMTYDLMEKWGERVIGEKVIDTQMKQISKMVFNIIVTLSMILLLLVAVLVIKIKRKSVILSEKRKTRYITSAIIVFVLAALYYVCIYTELPFKLLFNMQNYYLFTFFPLNFRWVNIILVFIGIFIIFRSRYSKNKF</sequence>
<gene>
    <name evidence="3" type="ORF">E4V82_18280</name>
</gene>
<evidence type="ECO:0000313" key="3">
    <source>
        <dbReference type="EMBL" id="MPQ64047.1"/>
    </source>
</evidence>
<dbReference type="AlphaFoldDB" id="A0A5N7J5N2"/>
<dbReference type="RefSeq" id="WP_152753418.1">
    <property type="nucleotide sequence ID" value="NZ_SPSE01000044.1"/>
</dbReference>
<dbReference type="EMBL" id="SPSF01000043">
    <property type="protein sequence ID" value="MPQ64047.1"/>
    <property type="molecule type" value="Genomic_DNA"/>
</dbReference>
<evidence type="ECO:0000256" key="1">
    <source>
        <dbReference type="SAM" id="Phobius"/>
    </source>
</evidence>
<keyword evidence="3" id="KW-0378">Hydrolase</keyword>
<keyword evidence="1" id="KW-0472">Membrane</keyword>
<protein>
    <submittedName>
        <fullName evidence="3">Class A beta-lactamase-related serine hydrolase</fullName>
    </submittedName>
</protein>
<reference evidence="3 4" key="1">
    <citation type="journal article" date="2019" name="Lett. Appl. Microbiol.">
        <title>A case of 'blown pack' spoilage of vacuum-packaged pork likely associated with Clostridium estertheticum in Canada.</title>
        <authorList>
            <person name="Zhang P."/>
            <person name="Ward P."/>
            <person name="McMullen L.M."/>
            <person name="Yang X."/>
        </authorList>
    </citation>
    <scope>NUCLEOTIDE SEQUENCE [LARGE SCALE GENOMIC DNA]</scope>
    <source>
        <strain evidence="3 4">MA19</strain>
    </source>
</reference>
<feature type="transmembrane region" description="Helical" evidence="1">
    <location>
        <begin position="408"/>
        <end position="426"/>
    </location>
</feature>